<dbReference type="EMBL" id="CAJHJT010000056">
    <property type="protein sequence ID" value="CAD7014101.1"/>
    <property type="molecule type" value="Genomic_DNA"/>
</dbReference>
<proteinExistence type="predicted"/>
<sequence length="151" mass="17591">MPTPHHCPQQLHTHFTHDLSNKLPDDYYSLIQSFNRSHSFIRAHQSHLLTCRCFNALHFRCAIVNWQVFIVVSNFLCTTSSSHVLHLLFLQLDKSNSTICHNRVCSGTSKTHELNEQVVCSTVKWRMVRGVCCEFHLEMRQSVSKKKIKKN</sequence>
<evidence type="ECO:0000313" key="2">
    <source>
        <dbReference type="Proteomes" id="UP000606786"/>
    </source>
</evidence>
<keyword evidence="2" id="KW-1185">Reference proteome</keyword>
<dbReference type="Proteomes" id="UP000606786">
    <property type="component" value="Unassembled WGS sequence"/>
</dbReference>
<organism evidence="1 2">
    <name type="scientific">Ceratitis capitata</name>
    <name type="common">Mediterranean fruit fly</name>
    <name type="synonym">Tephritis capitata</name>
    <dbReference type="NCBI Taxonomy" id="7213"/>
    <lineage>
        <taxon>Eukaryota</taxon>
        <taxon>Metazoa</taxon>
        <taxon>Ecdysozoa</taxon>
        <taxon>Arthropoda</taxon>
        <taxon>Hexapoda</taxon>
        <taxon>Insecta</taxon>
        <taxon>Pterygota</taxon>
        <taxon>Neoptera</taxon>
        <taxon>Endopterygota</taxon>
        <taxon>Diptera</taxon>
        <taxon>Brachycera</taxon>
        <taxon>Muscomorpha</taxon>
        <taxon>Tephritoidea</taxon>
        <taxon>Tephritidae</taxon>
        <taxon>Ceratitis</taxon>
        <taxon>Ceratitis</taxon>
    </lineage>
</organism>
<name>A0A811VGB4_CERCA</name>
<comment type="caution">
    <text evidence="1">The sequence shown here is derived from an EMBL/GenBank/DDBJ whole genome shotgun (WGS) entry which is preliminary data.</text>
</comment>
<reference evidence="1" key="1">
    <citation type="submission" date="2020-11" db="EMBL/GenBank/DDBJ databases">
        <authorList>
            <person name="Whitehead M."/>
        </authorList>
    </citation>
    <scope>NUCLEOTIDE SEQUENCE</scope>
    <source>
        <strain evidence="1">EGII</strain>
    </source>
</reference>
<protein>
    <submittedName>
        <fullName evidence="1">(Mediterranean fruit fly) hypothetical protein</fullName>
    </submittedName>
</protein>
<dbReference type="AlphaFoldDB" id="A0A811VGB4"/>
<evidence type="ECO:0000313" key="1">
    <source>
        <dbReference type="EMBL" id="CAD7014101.1"/>
    </source>
</evidence>
<gene>
    <name evidence="1" type="ORF">CCAP1982_LOCUS22107</name>
</gene>
<accession>A0A811VGB4</accession>